<evidence type="ECO:0000256" key="5">
    <source>
        <dbReference type="ARBA" id="ARBA00012927"/>
    </source>
</evidence>
<dbReference type="PIRSF" id="PIRSF016049">
    <property type="entry name" value="Man_dehyd"/>
    <property type="match status" value="1"/>
</dbReference>
<reference evidence="11" key="1">
    <citation type="journal article" date="2019" name="Int. J. Syst. Evol. Microbiol.">
        <title>The Global Catalogue of Microorganisms (GCM) 10K type strain sequencing project: providing services to taxonomists for standard genome sequencing and annotation.</title>
        <authorList>
            <consortium name="The Broad Institute Genomics Platform"/>
            <consortium name="The Broad Institute Genome Sequencing Center for Infectious Disease"/>
            <person name="Wu L."/>
            <person name="Ma J."/>
        </authorList>
    </citation>
    <scope>NUCLEOTIDE SEQUENCE [LARGE SCALE GENOMIC DNA]</scope>
    <source>
        <strain evidence="11">DT92</strain>
    </source>
</reference>
<keyword evidence="7 9" id="KW-0464">Manganese</keyword>
<dbReference type="PANTHER" id="PTHR30387">
    <property type="entry name" value="MANNONATE DEHYDRATASE"/>
    <property type="match status" value="1"/>
</dbReference>
<evidence type="ECO:0000313" key="11">
    <source>
        <dbReference type="Proteomes" id="UP001597344"/>
    </source>
</evidence>
<gene>
    <name evidence="9 10" type="primary">uxuA</name>
    <name evidence="10" type="ORF">ACFSJT_16755</name>
</gene>
<dbReference type="Gene3D" id="3.20.20.150">
    <property type="entry name" value="Divalent-metal-dependent TIM barrel enzymes"/>
    <property type="match status" value="1"/>
</dbReference>
<evidence type="ECO:0000256" key="7">
    <source>
        <dbReference type="ARBA" id="ARBA00023211"/>
    </source>
</evidence>
<dbReference type="EC" id="4.2.1.8" evidence="5 9"/>
<dbReference type="NCBIfam" id="NF003027">
    <property type="entry name" value="PRK03906.1"/>
    <property type="match status" value="1"/>
</dbReference>
<keyword evidence="6 9" id="KW-0408">Iron</keyword>
<evidence type="ECO:0000256" key="6">
    <source>
        <dbReference type="ARBA" id="ARBA00023004"/>
    </source>
</evidence>
<comment type="function">
    <text evidence="2 9">Catalyzes the dehydration of D-mannonate.</text>
</comment>
<comment type="cofactor">
    <cofactor evidence="9">
        <name>Fe(2+)</name>
        <dbReference type="ChEBI" id="CHEBI:29033"/>
    </cofactor>
    <cofactor evidence="9">
        <name>Mn(2+)</name>
        <dbReference type="ChEBI" id="CHEBI:29035"/>
    </cofactor>
</comment>
<dbReference type="NCBIfam" id="TIGR00695">
    <property type="entry name" value="uxuA"/>
    <property type="match status" value="1"/>
</dbReference>
<evidence type="ECO:0000256" key="9">
    <source>
        <dbReference type="HAMAP-Rule" id="MF_00106"/>
    </source>
</evidence>
<evidence type="ECO:0000313" key="10">
    <source>
        <dbReference type="EMBL" id="MFD2188459.1"/>
    </source>
</evidence>
<comment type="pathway">
    <text evidence="3 9">Carbohydrate metabolism; pentose and glucuronate interconversion.</text>
</comment>
<dbReference type="PANTHER" id="PTHR30387:SF2">
    <property type="entry name" value="MANNONATE DEHYDRATASE"/>
    <property type="match status" value="1"/>
</dbReference>
<protein>
    <recommendedName>
        <fullName evidence="5 9">Mannonate dehydratase</fullName>
        <ecNumber evidence="5 9">4.2.1.8</ecNumber>
    </recommendedName>
    <alternativeName>
        <fullName evidence="9">D-mannonate hydro-lyase</fullName>
    </alternativeName>
</protein>
<dbReference type="Proteomes" id="UP001597344">
    <property type="component" value="Unassembled WGS sequence"/>
</dbReference>
<dbReference type="InterPro" id="IPR004628">
    <property type="entry name" value="Man_deHydtase"/>
</dbReference>
<keyword evidence="11" id="KW-1185">Reference proteome</keyword>
<dbReference type="GO" id="GO:0008927">
    <property type="term" value="F:mannonate dehydratase activity"/>
    <property type="evidence" value="ECO:0007669"/>
    <property type="project" value="UniProtKB-EC"/>
</dbReference>
<evidence type="ECO:0000256" key="1">
    <source>
        <dbReference type="ARBA" id="ARBA00001794"/>
    </source>
</evidence>
<comment type="caution">
    <text evidence="10">The sequence shown here is derived from an EMBL/GenBank/DDBJ whole genome shotgun (WGS) entry which is preliminary data.</text>
</comment>
<dbReference type="Pfam" id="PF03786">
    <property type="entry name" value="UxuA"/>
    <property type="match status" value="1"/>
</dbReference>
<dbReference type="HAMAP" id="MF_00106">
    <property type="entry name" value="UxuA"/>
    <property type="match status" value="1"/>
</dbReference>
<name>A0ABW5AZJ5_9FLAO</name>
<organism evidence="10 11">
    <name type="scientific">Aquimarina celericrescens</name>
    <dbReference type="NCBI Taxonomy" id="1964542"/>
    <lineage>
        <taxon>Bacteria</taxon>
        <taxon>Pseudomonadati</taxon>
        <taxon>Bacteroidota</taxon>
        <taxon>Flavobacteriia</taxon>
        <taxon>Flavobacteriales</taxon>
        <taxon>Flavobacteriaceae</taxon>
        <taxon>Aquimarina</taxon>
    </lineage>
</organism>
<evidence type="ECO:0000256" key="2">
    <source>
        <dbReference type="ARBA" id="ARBA00002713"/>
    </source>
</evidence>
<sequence>MFLLCQTMRWYGPNDPVPLSSIRQAGATGVVSALHHIENGAIWEISEIEKRKKTIESAGLTWEVVESLPVHENIKTHSGNYTELIENYKQSLINLSACGIKTVCYNFMPLLDWVRTNLVYELPSSAKALRFEPLAIAAFDIFILKRPNAIDDYDANLVAEAKYYLKKIRQKDNGEEEKKLIETILLGLPGSEEKFTLDELRNRIKRYKNIDDFGLAKNLNTFLNHIIPTAEKYGIDMAIHPDDPPFSIFGLPRIVSTYEDFKRIISNISSKHNGITYCTGSLGVRTDNDLIKMIQDFGEHIHFIHLRNITRDLKGNFYESEHLDGTVPMIEIIIQLVKLQQKRKKSLPMRPDHGHQILDDLKKETYPGYTAIGRLKGLAELRGVELAIKEILLKTSQK</sequence>
<proteinExistence type="inferred from homology"/>
<comment type="similarity">
    <text evidence="4 9">Belongs to the mannonate dehydratase family.</text>
</comment>
<dbReference type="RefSeq" id="WP_378321494.1">
    <property type="nucleotide sequence ID" value="NZ_JBHUHY010000017.1"/>
</dbReference>
<evidence type="ECO:0000256" key="4">
    <source>
        <dbReference type="ARBA" id="ARBA00007389"/>
    </source>
</evidence>
<evidence type="ECO:0000256" key="3">
    <source>
        <dbReference type="ARBA" id="ARBA00004892"/>
    </source>
</evidence>
<accession>A0ABW5AZJ5</accession>
<dbReference type="SUPFAM" id="SSF51658">
    <property type="entry name" value="Xylose isomerase-like"/>
    <property type="match status" value="1"/>
</dbReference>
<keyword evidence="8 9" id="KW-0456">Lyase</keyword>
<comment type="catalytic activity">
    <reaction evidence="1 9">
        <text>D-mannonate = 2-dehydro-3-deoxy-D-gluconate + H2O</text>
        <dbReference type="Rhea" id="RHEA:20097"/>
        <dbReference type="ChEBI" id="CHEBI:15377"/>
        <dbReference type="ChEBI" id="CHEBI:17767"/>
        <dbReference type="ChEBI" id="CHEBI:57990"/>
        <dbReference type="EC" id="4.2.1.8"/>
    </reaction>
</comment>
<dbReference type="InterPro" id="IPR036237">
    <property type="entry name" value="Xyl_isomerase-like_sf"/>
</dbReference>
<evidence type="ECO:0000256" key="8">
    <source>
        <dbReference type="ARBA" id="ARBA00023239"/>
    </source>
</evidence>
<dbReference type="EMBL" id="JBHUHY010000017">
    <property type="protein sequence ID" value="MFD2188459.1"/>
    <property type="molecule type" value="Genomic_DNA"/>
</dbReference>